<dbReference type="Proteomes" id="UP001244427">
    <property type="component" value="Unassembled WGS sequence"/>
</dbReference>
<evidence type="ECO:0000313" key="2">
    <source>
        <dbReference type="EMBL" id="MDQ0648031.1"/>
    </source>
</evidence>
<dbReference type="InterPro" id="IPR001466">
    <property type="entry name" value="Beta-lactam-related"/>
</dbReference>
<dbReference type="InterPro" id="IPR050789">
    <property type="entry name" value="Diverse_Enzym_Activities"/>
</dbReference>
<dbReference type="Pfam" id="PF00144">
    <property type="entry name" value="Beta-lactamase"/>
    <property type="match status" value="1"/>
</dbReference>
<dbReference type="EMBL" id="JAUSXV010000001">
    <property type="protein sequence ID" value="MDQ0648031.1"/>
    <property type="molecule type" value="Genomic_DNA"/>
</dbReference>
<dbReference type="Gene3D" id="3.40.710.10">
    <property type="entry name" value="DD-peptidase/beta-lactamase superfamily"/>
    <property type="match status" value="1"/>
</dbReference>
<keyword evidence="3" id="KW-1185">Reference proteome</keyword>
<accession>A0AAW8F0M4</accession>
<dbReference type="InterPro" id="IPR012338">
    <property type="entry name" value="Beta-lactam/transpept-like"/>
</dbReference>
<protein>
    <submittedName>
        <fullName evidence="2">CubicO group peptidase (Beta-lactamase class C family)</fullName>
    </submittedName>
</protein>
<name>A0AAW8F0M4_9MICO</name>
<dbReference type="RefSeq" id="WP_307296360.1">
    <property type="nucleotide sequence ID" value="NZ_JAUSXV010000001.1"/>
</dbReference>
<gene>
    <name evidence="2" type="ORF">QFZ53_002227</name>
</gene>
<evidence type="ECO:0000259" key="1">
    <source>
        <dbReference type="Pfam" id="PF00144"/>
    </source>
</evidence>
<organism evidence="2 3">
    <name type="scientific">Microbacterium natoriense</name>
    <dbReference type="NCBI Taxonomy" id="284570"/>
    <lineage>
        <taxon>Bacteria</taxon>
        <taxon>Bacillati</taxon>
        <taxon>Actinomycetota</taxon>
        <taxon>Actinomycetes</taxon>
        <taxon>Micrococcales</taxon>
        <taxon>Microbacteriaceae</taxon>
        <taxon>Microbacterium</taxon>
    </lineage>
</organism>
<dbReference type="PANTHER" id="PTHR43283">
    <property type="entry name" value="BETA-LACTAMASE-RELATED"/>
    <property type="match status" value="1"/>
</dbReference>
<comment type="caution">
    <text evidence="2">The sequence shown here is derived from an EMBL/GenBank/DDBJ whole genome shotgun (WGS) entry which is preliminary data.</text>
</comment>
<sequence length="404" mass="43859">MKRMLILGGALGAVLTGGTWLWRHHGELASNRPVNEWTFTHMDKLMPSERVLRPESSRALLRRGKLPDVRYCFDGRRYSLAELHRRTNTTSFVVVHRGRVVAEEYPGWFAAPGVRFQAFSLTKSVTSLLIGIALEQGEIGSIDDPIVDYCPQLRGSGYDGPSIGDLLNMTSGVGGLEDWSVADAPIHRFERAVTTGGSVLDVIRSLPIMSAPGQRFNYSTIDSHVLGWVLEAATGRTLAQNASARLWSPMGAEHEGYYFLTRGRPRTALGGGSLNSTARDLARIGMVMADGGRVGADQVVPEAWVLRSRGAGAPSLQVGALGPSGYPHYGYSNQWWTLGGPHRAFTGLGVHGQYLWVDPDRETVIVKTSAWNHPDDPDRDRETVAALSAVVDALQESGSTTAPG</sequence>
<feature type="domain" description="Beta-lactamase-related" evidence="1">
    <location>
        <begin position="87"/>
        <end position="386"/>
    </location>
</feature>
<dbReference type="SUPFAM" id="SSF56601">
    <property type="entry name" value="beta-lactamase/transpeptidase-like"/>
    <property type="match status" value="1"/>
</dbReference>
<dbReference type="PANTHER" id="PTHR43283:SF14">
    <property type="entry name" value="BLL8153 PROTEIN"/>
    <property type="match status" value="1"/>
</dbReference>
<reference evidence="2 3" key="1">
    <citation type="submission" date="2023-07" db="EMBL/GenBank/DDBJ databases">
        <title>Comparative genomics of wheat-associated soil bacteria to identify genetic determinants of phenazine resistance.</title>
        <authorList>
            <person name="Mouncey N."/>
        </authorList>
    </citation>
    <scope>NUCLEOTIDE SEQUENCE [LARGE SCALE GENOMIC DNA]</scope>
    <source>
        <strain evidence="2 3">W4I9-1</strain>
    </source>
</reference>
<evidence type="ECO:0000313" key="3">
    <source>
        <dbReference type="Proteomes" id="UP001244427"/>
    </source>
</evidence>
<dbReference type="AlphaFoldDB" id="A0AAW8F0M4"/>
<proteinExistence type="predicted"/>